<keyword evidence="5" id="KW-0808">Transferase</keyword>
<keyword evidence="8 10" id="KW-1133">Transmembrane helix</keyword>
<evidence type="ECO:0000256" key="1">
    <source>
        <dbReference type="ARBA" id="ARBA00004477"/>
    </source>
</evidence>
<evidence type="ECO:0000256" key="4">
    <source>
        <dbReference type="ARBA" id="ARBA00022676"/>
    </source>
</evidence>
<reference evidence="11 12" key="1">
    <citation type="journal article" date="2019" name="Int. J. Syst. Evol. Microbiol.">
        <title>The Global Catalogue of Microorganisms (GCM) 10K type strain sequencing project: providing services to taxonomists for standard genome sequencing and annotation.</title>
        <authorList>
            <consortium name="The Broad Institute Genomics Platform"/>
            <consortium name="The Broad Institute Genome Sequencing Center for Infectious Disease"/>
            <person name="Wu L."/>
            <person name="Ma J."/>
        </authorList>
    </citation>
    <scope>NUCLEOTIDE SEQUENCE [LARGE SCALE GENOMIC DNA]</scope>
    <source>
        <strain evidence="11 12">JCM 12398</strain>
    </source>
</reference>
<feature type="transmembrane region" description="Helical" evidence="10">
    <location>
        <begin position="254"/>
        <end position="275"/>
    </location>
</feature>
<dbReference type="PANTHER" id="PTHR12468:SF2">
    <property type="entry name" value="GPI MANNOSYLTRANSFERASE 2"/>
    <property type="match status" value="1"/>
</dbReference>
<evidence type="ECO:0000256" key="7">
    <source>
        <dbReference type="ARBA" id="ARBA00022824"/>
    </source>
</evidence>
<feature type="transmembrane region" description="Helical" evidence="10">
    <location>
        <begin position="78"/>
        <end position="99"/>
    </location>
</feature>
<dbReference type="Pfam" id="PF04188">
    <property type="entry name" value="Mannosyl_trans2"/>
    <property type="match status" value="1"/>
</dbReference>
<feature type="transmembrane region" description="Helical" evidence="10">
    <location>
        <begin position="328"/>
        <end position="349"/>
    </location>
</feature>
<keyword evidence="7" id="KW-0256">Endoplasmic reticulum</keyword>
<keyword evidence="6 10" id="KW-0812">Transmembrane</keyword>
<dbReference type="EMBL" id="BAAAKK010000001">
    <property type="protein sequence ID" value="GAA1419816.1"/>
    <property type="molecule type" value="Genomic_DNA"/>
</dbReference>
<proteinExistence type="predicted"/>
<comment type="caution">
    <text evidence="11">The sequence shown here is derived from an EMBL/GenBank/DDBJ whole genome shotgun (WGS) entry which is preliminary data.</text>
</comment>
<keyword evidence="9 10" id="KW-0472">Membrane</keyword>
<comment type="pathway">
    <text evidence="2">Glycolipid biosynthesis; glycosylphosphatidylinositol-anchor biosynthesis.</text>
</comment>
<evidence type="ECO:0000313" key="12">
    <source>
        <dbReference type="Proteomes" id="UP001501266"/>
    </source>
</evidence>
<protein>
    <recommendedName>
        <fullName evidence="13">Mannosyltransferase (PIG-V)</fullName>
    </recommendedName>
</protein>
<gene>
    <name evidence="11" type="ORF">GCM10009640_08220</name>
</gene>
<evidence type="ECO:0000313" key="11">
    <source>
        <dbReference type="EMBL" id="GAA1419816.1"/>
    </source>
</evidence>
<comment type="subcellular location">
    <subcellularLocation>
        <location evidence="1">Endoplasmic reticulum membrane</location>
        <topology evidence="1">Multi-pass membrane protein</topology>
    </subcellularLocation>
</comment>
<dbReference type="InterPro" id="IPR007315">
    <property type="entry name" value="PIG-V/Gpi18"/>
</dbReference>
<dbReference type="PANTHER" id="PTHR12468">
    <property type="entry name" value="GPI MANNOSYLTRANSFERASE 2"/>
    <property type="match status" value="1"/>
</dbReference>
<organism evidence="11 12">
    <name type="scientific">Agrococcus citreus</name>
    <dbReference type="NCBI Taxonomy" id="84643"/>
    <lineage>
        <taxon>Bacteria</taxon>
        <taxon>Bacillati</taxon>
        <taxon>Actinomycetota</taxon>
        <taxon>Actinomycetes</taxon>
        <taxon>Micrococcales</taxon>
        <taxon>Microbacteriaceae</taxon>
        <taxon>Agrococcus</taxon>
    </lineage>
</organism>
<feature type="transmembrane region" description="Helical" evidence="10">
    <location>
        <begin position="154"/>
        <end position="178"/>
    </location>
</feature>
<evidence type="ECO:0000256" key="8">
    <source>
        <dbReference type="ARBA" id="ARBA00022989"/>
    </source>
</evidence>
<evidence type="ECO:0000256" key="2">
    <source>
        <dbReference type="ARBA" id="ARBA00004687"/>
    </source>
</evidence>
<evidence type="ECO:0000256" key="3">
    <source>
        <dbReference type="ARBA" id="ARBA00022502"/>
    </source>
</evidence>
<accession>A0ABN1YQH0</accession>
<evidence type="ECO:0000256" key="6">
    <source>
        <dbReference type="ARBA" id="ARBA00022692"/>
    </source>
</evidence>
<keyword evidence="4" id="KW-0328">Glycosyltransferase</keyword>
<evidence type="ECO:0008006" key="13">
    <source>
        <dbReference type="Google" id="ProtNLM"/>
    </source>
</evidence>
<keyword evidence="3" id="KW-0337">GPI-anchor biosynthesis</keyword>
<name>A0ABN1YQH0_9MICO</name>
<sequence length="354" mass="38738">MVAIVGGPAYAPDGFFGVLYRWDSGYFACIATYGYLGQPCDGGSGIERIAFFPLYPMLAHAVAWVVSLGAMGAASIAFALWLVSAVASAVATVGVYRVAQLELGASAARRATALFVCSPYAVFLVASYSESLYLAAAVWAWYACLRRQHWLTGVLGIVATATRASGMFLVVALVVLYLVRRRRDGEPVRIVQLAAVAASALGTLTYWTWLWLATGDPLAWFHAQSEAWNRRTRWPWETLLNQGIHVLREPELDWQLQAAFEVVAAAALVAAVVVLVRRRAWAPATLVGTTAASLMTSTSYLSLARNTLTLFPLFILLADLTRGRHRRWFWILLWTGSALLLLHTVQLALGNWAD</sequence>
<evidence type="ECO:0000256" key="10">
    <source>
        <dbReference type="SAM" id="Phobius"/>
    </source>
</evidence>
<evidence type="ECO:0000256" key="9">
    <source>
        <dbReference type="ARBA" id="ARBA00023136"/>
    </source>
</evidence>
<evidence type="ECO:0000256" key="5">
    <source>
        <dbReference type="ARBA" id="ARBA00022679"/>
    </source>
</evidence>
<feature type="transmembrane region" description="Helical" evidence="10">
    <location>
        <begin position="54"/>
        <end position="72"/>
    </location>
</feature>
<keyword evidence="12" id="KW-1185">Reference proteome</keyword>
<feature type="transmembrane region" description="Helical" evidence="10">
    <location>
        <begin position="190"/>
        <end position="212"/>
    </location>
</feature>
<feature type="transmembrane region" description="Helical" evidence="10">
    <location>
        <begin position="120"/>
        <end position="142"/>
    </location>
</feature>
<dbReference type="Proteomes" id="UP001501266">
    <property type="component" value="Unassembled WGS sequence"/>
</dbReference>